<keyword evidence="7" id="KW-0259">Enterobactin biosynthesis</keyword>
<comment type="function">
    <text evidence="1">Involved in the biosynthesis of the siderophore enterobactin (enterochelin), which is a macrocyclic trimeric lactone of N-(2,3-dihydroxybenzoyl)-serine. The serine trilactone serves as a scaffolding for the three catechol functionalities that provide hexadentate coordination for the tightly ligated iron(2+) atoms. Plays an essential role in the assembly of the enterobactin by catalyzing the transfer of the 4'-phosphopantetheine (Ppant) moiety from coenzyme A to the apo-domains of both EntB (ArCP domain) and EntF (PCP domain) to yield their holo-forms which make them competent for the activation of 2,3-dihydroxybenzoate (DHB) and L-serine, respectively.</text>
</comment>
<evidence type="ECO:0000256" key="8">
    <source>
        <dbReference type="ARBA" id="ARBA00029894"/>
    </source>
</evidence>
<comment type="catalytic activity">
    <reaction evidence="10">
        <text>apo-[aryl-carrier protein] + CoA = holo-[aryl-carrier protein] + adenosine 3',5'-bisphosphate + H(+)</text>
        <dbReference type="Rhea" id="RHEA:48404"/>
        <dbReference type="Rhea" id="RHEA-COMP:15903"/>
        <dbReference type="Rhea" id="RHEA-COMP:17557"/>
        <dbReference type="ChEBI" id="CHEBI:15378"/>
        <dbReference type="ChEBI" id="CHEBI:29999"/>
        <dbReference type="ChEBI" id="CHEBI:57287"/>
        <dbReference type="ChEBI" id="CHEBI:58343"/>
        <dbReference type="ChEBI" id="CHEBI:64479"/>
    </reaction>
</comment>
<dbReference type="PANTHER" id="PTHR38096:SF1">
    <property type="entry name" value="ENTEROBACTIN SYNTHASE COMPONENT D"/>
    <property type="match status" value="1"/>
</dbReference>
<evidence type="ECO:0000256" key="11">
    <source>
        <dbReference type="ARBA" id="ARBA00049191"/>
    </source>
</evidence>
<evidence type="ECO:0000256" key="9">
    <source>
        <dbReference type="ARBA" id="ARBA00031996"/>
    </source>
</evidence>
<gene>
    <name evidence="13" type="ORF">SKC38_10530</name>
</gene>
<proteinExistence type="inferred from homology"/>
<evidence type="ECO:0000313" key="14">
    <source>
        <dbReference type="Proteomes" id="UP001598114"/>
    </source>
</evidence>
<evidence type="ECO:0000256" key="3">
    <source>
        <dbReference type="ARBA" id="ARBA00008342"/>
    </source>
</evidence>
<dbReference type="EMBL" id="JBBKYA010000005">
    <property type="protein sequence ID" value="MFD3276662.1"/>
    <property type="molecule type" value="Genomic_DNA"/>
</dbReference>
<comment type="pathway">
    <text evidence="2">Siderophore biosynthesis; enterobactin biosynthesis.</text>
</comment>
<evidence type="ECO:0000256" key="5">
    <source>
        <dbReference type="ARBA" id="ARBA00019087"/>
    </source>
</evidence>
<evidence type="ECO:0000256" key="1">
    <source>
        <dbReference type="ARBA" id="ARBA00003937"/>
    </source>
</evidence>
<dbReference type="RefSeq" id="WP_377977105.1">
    <property type="nucleotide sequence ID" value="NZ_JBBKYA010000005.1"/>
</dbReference>
<accession>A0ABW6D8N4</accession>
<comment type="catalytic activity">
    <reaction evidence="11">
        <text>apo-[peptidyl-carrier protein] + CoA = holo-[peptidyl-carrier protein] + adenosine 3',5'-bisphosphate + H(+)</text>
        <dbReference type="Rhea" id="RHEA:46228"/>
        <dbReference type="Rhea" id="RHEA-COMP:11479"/>
        <dbReference type="Rhea" id="RHEA-COMP:11480"/>
        <dbReference type="ChEBI" id="CHEBI:15378"/>
        <dbReference type="ChEBI" id="CHEBI:29999"/>
        <dbReference type="ChEBI" id="CHEBI:57287"/>
        <dbReference type="ChEBI" id="CHEBI:58343"/>
        <dbReference type="ChEBI" id="CHEBI:64479"/>
    </reaction>
</comment>
<evidence type="ECO:0000259" key="12">
    <source>
        <dbReference type="Pfam" id="PF01648"/>
    </source>
</evidence>
<evidence type="ECO:0000256" key="2">
    <source>
        <dbReference type="ARBA" id="ARBA00004993"/>
    </source>
</evidence>
<dbReference type="InterPro" id="IPR008278">
    <property type="entry name" value="4-PPantetheinyl_Trfase_dom"/>
</dbReference>
<dbReference type="PANTHER" id="PTHR38096">
    <property type="entry name" value="ENTEROBACTIN SYNTHASE COMPONENT D"/>
    <property type="match status" value="1"/>
</dbReference>
<evidence type="ECO:0000256" key="6">
    <source>
        <dbReference type="ARBA" id="ARBA00022679"/>
    </source>
</evidence>
<evidence type="ECO:0000256" key="10">
    <source>
        <dbReference type="ARBA" id="ARBA00049176"/>
    </source>
</evidence>
<keyword evidence="6 13" id="KW-0808">Transferase</keyword>
<dbReference type="InterPro" id="IPR003542">
    <property type="entry name" value="Enbac_synth_compD-like"/>
</dbReference>
<sequence length="202" mass="23211">MPEISSQLSNPSHDTYVKLWKIEEAADFFQKFPASWAMPSINVAQKSLESLAARYCLWELMKSLDLATLVLNQDYRQRPFLNHPIWHISISHSYPYAAACISKKPFTGIDLEKNDRNVQKIAPRFLNPTELELLKEDALKLTLAWSAKESIYKAWKQPGLSFQKAIGLQFNSDLLSAQVNQEDSFKVAYELFDDFVITLVNH</sequence>
<protein>
    <recommendedName>
        <fullName evidence="5">Enterobactin synthase component D</fullName>
    </recommendedName>
    <alternativeName>
        <fullName evidence="8">4'-phosphopantetheinyl transferase EntD</fullName>
    </alternativeName>
    <alternativeName>
        <fullName evidence="9">Enterochelin synthase D</fullName>
    </alternativeName>
</protein>
<keyword evidence="14" id="KW-1185">Reference proteome</keyword>
<dbReference type="Proteomes" id="UP001598114">
    <property type="component" value="Unassembled WGS sequence"/>
</dbReference>
<comment type="subunit">
    <text evidence="4">EntB, EntD, EntE, and EntF form a multienzyme complex called enterobactin synthase.</text>
</comment>
<name>A0ABW6D8N4_9BACT</name>
<evidence type="ECO:0000313" key="13">
    <source>
        <dbReference type="EMBL" id="MFD3276662.1"/>
    </source>
</evidence>
<dbReference type="GO" id="GO:0016740">
    <property type="term" value="F:transferase activity"/>
    <property type="evidence" value="ECO:0007669"/>
    <property type="project" value="UniProtKB-KW"/>
</dbReference>
<comment type="caution">
    <text evidence="13">The sequence shown here is derived from an EMBL/GenBank/DDBJ whole genome shotgun (WGS) entry which is preliminary data.</text>
</comment>
<dbReference type="Gene3D" id="3.90.470.20">
    <property type="entry name" value="4'-phosphopantetheinyl transferase domain"/>
    <property type="match status" value="2"/>
</dbReference>
<evidence type="ECO:0000256" key="4">
    <source>
        <dbReference type="ARBA" id="ARBA00011503"/>
    </source>
</evidence>
<feature type="domain" description="4'-phosphopantetheinyl transferase" evidence="12">
    <location>
        <begin position="108"/>
        <end position="172"/>
    </location>
</feature>
<dbReference type="Pfam" id="PF01648">
    <property type="entry name" value="ACPS"/>
    <property type="match status" value="1"/>
</dbReference>
<organism evidence="13 14">
    <name type="scientific">Aquirufa echingensis</name>
    <dbReference type="NCBI Taxonomy" id="3096516"/>
    <lineage>
        <taxon>Bacteria</taxon>
        <taxon>Pseudomonadati</taxon>
        <taxon>Bacteroidota</taxon>
        <taxon>Cytophagia</taxon>
        <taxon>Cytophagales</taxon>
        <taxon>Flectobacillaceae</taxon>
        <taxon>Aquirufa</taxon>
    </lineage>
</organism>
<comment type="similarity">
    <text evidence="3">Belongs to the P-Pant transferase superfamily. EntD family.</text>
</comment>
<evidence type="ECO:0000256" key="7">
    <source>
        <dbReference type="ARBA" id="ARBA00023191"/>
    </source>
</evidence>
<reference evidence="13 14" key="1">
    <citation type="submission" date="2024-03" db="EMBL/GenBank/DDBJ databases">
        <title>Aquirufa genome sequencing.</title>
        <authorList>
            <person name="Pitt A."/>
            <person name="Hahn M.W."/>
        </authorList>
    </citation>
    <scope>NUCLEOTIDE SEQUENCE [LARGE SCALE GENOMIC DNA]</scope>
    <source>
        <strain evidence="13 14">PLAD-142S6K</strain>
    </source>
</reference>
<dbReference type="InterPro" id="IPR037143">
    <property type="entry name" value="4-PPantetheinyl_Trfase_dom_sf"/>
</dbReference>
<dbReference type="SUPFAM" id="SSF56214">
    <property type="entry name" value="4'-phosphopantetheinyl transferase"/>
    <property type="match status" value="1"/>
</dbReference>